<dbReference type="InterPro" id="IPR015421">
    <property type="entry name" value="PyrdxlP-dep_Trfase_major"/>
</dbReference>
<comment type="catalytic activity">
    <reaction evidence="6">
        <text>(sulfur carrier)-H + L-cysteine = (sulfur carrier)-SH + L-alanine</text>
        <dbReference type="Rhea" id="RHEA:43892"/>
        <dbReference type="Rhea" id="RHEA-COMP:14737"/>
        <dbReference type="Rhea" id="RHEA-COMP:14739"/>
        <dbReference type="ChEBI" id="CHEBI:29917"/>
        <dbReference type="ChEBI" id="CHEBI:35235"/>
        <dbReference type="ChEBI" id="CHEBI:57972"/>
        <dbReference type="ChEBI" id="CHEBI:64428"/>
        <dbReference type="EC" id="2.8.1.7"/>
    </reaction>
</comment>
<gene>
    <name evidence="9" type="ORF">GSF08_06280</name>
</gene>
<dbReference type="RefSeq" id="WP_160624980.1">
    <property type="nucleotide sequence ID" value="NZ_WUUQ01000002.1"/>
</dbReference>
<evidence type="ECO:0000259" key="8">
    <source>
        <dbReference type="Pfam" id="PF00266"/>
    </source>
</evidence>
<keyword evidence="4 9" id="KW-0808">Transferase</keyword>
<dbReference type="InterPro" id="IPR010970">
    <property type="entry name" value="Cys_dSase_SufS"/>
</dbReference>
<dbReference type="AlphaFoldDB" id="A0A6N8UAD2"/>
<name>A0A6N8UAD2_9FIRM</name>
<dbReference type="GO" id="GO:0030170">
    <property type="term" value="F:pyridoxal phosphate binding"/>
    <property type="evidence" value="ECO:0007669"/>
    <property type="project" value="InterPro"/>
</dbReference>
<dbReference type="PANTHER" id="PTHR43586:SF8">
    <property type="entry name" value="CYSTEINE DESULFURASE 1, CHLOROPLASTIC"/>
    <property type="match status" value="1"/>
</dbReference>
<dbReference type="CDD" id="cd06453">
    <property type="entry name" value="SufS_like"/>
    <property type="match status" value="1"/>
</dbReference>
<evidence type="ECO:0000256" key="7">
    <source>
        <dbReference type="RuleBase" id="RU004504"/>
    </source>
</evidence>
<dbReference type="SUPFAM" id="SSF53383">
    <property type="entry name" value="PLP-dependent transferases"/>
    <property type="match status" value="1"/>
</dbReference>
<dbReference type="InterPro" id="IPR000192">
    <property type="entry name" value="Aminotrans_V_dom"/>
</dbReference>
<dbReference type="EMBL" id="WUUQ01000002">
    <property type="protein sequence ID" value="MXQ73539.1"/>
    <property type="molecule type" value="Genomic_DNA"/>
</dbReference>
<dbReference type="GO" id="GO:0008483">
    <property type="term" value="F:transaminase activity"/>
    <property type="evidence" value="ECO:0007669"/>
    <property type="project" value="UniProtKB-KW"/>
</dbReference>
<dbReference type="PANTHER" id="PTHR43586">
    <property type="entry name" value="CYSTEINE DESULFURASE"/>
    <property type="match status" value="1"/>
</dbReference>
<dbReference type="InterPro" id="IPR015424">
    <property type="entry name" value="PyrdxlP-dep_Trfase"/>
</dbReference>
<reference evidence="9 10" key="1">
    <citation type="submission" date="2019-12" db="EMBL/GenBank/DDBJ databases">
        <authorList>
            <person name="Yang R."/>
        </authorList>
    </citation>
    <scope>NUCLEOTIDE SEQUENCE [LARGE SCALE GENOMIC DNA]</scope>
    <source>
        <strain evidence="9 10">DONG20-135</strain>
    </source>
</reference>
<dbReference type="Pfam" id="PF00266">
    <property type="entry name" value="Aminotran_5"/>
    <property type="match status" value="1"/>
</dbReference>
<proteinExistence type="inferred from homology"/>
<evidence type="ECO:0000256" key="2">
    <source>
        <dbReference type="ARBA" id="ARBA00010447"/>
    </source>
</evidence>
<dbReference type="PROSITE" id="PS00595">
    <property type="entry name" value="AA_TRANSFER_CLASS_5"/>
    <property type="match status" value="1"/>
</dbReference>
<dbReference type="InterPro" id="IPR020578">
    <property type="entry name" value="Aminotrans_V_PyrdxlP_BS"/>
</dbReference>
<dbReference type="Gene3D" id="3.40.640.10">
    <property type="entry name" value="Type I PLP-dependent aspartate aminotransferase-like (Major domain)"/>
    <property type="match status" value="1"/>
</dbReference>
<dbReference type="InterPro" id="IPR016454">
    <property type="entry name" value="Cysteine_dSase"/>
</dbReference>
<dbReference type="GO" id="GO:0006534">
    <property type="term" value="P:cysteine metabolic process"/>
    <property type="evidence" value="ECO:0007669"/>
    <property type="project" value="InterPro"/>
</dbReference>
<protein>
    <recommendedName>
        <fullName evidence="3">cysteine desulfurase</fullName>
        <ecNumber evidence="3">2.8.1.7</ecNumber>
    </recommendedName>
</protein>
<evidence type="ECO:0000256" key="3">
    <source>
        <dbReference type="ARBA" id="ARBA00012239"/>
    </source>
</evidence>
<dbReference type="Gene3D" id="3.90.1150.10">
    <property type="entry name" value="Aspartate Aminotransferase, domain 1"/>
    <property type="match status" value="1"/>
</dbReference>
<comment type="similarity">
    <text evidence="2">Belongs to the class-V pyridoxal-phosphate-dependent aminotransferase family. Csd subfamily.</text>
</comment>
<comment type="caution">
    <text evidence="9">The sequence shown here is derived from an EMBL/GenBank/DDBJ whole genome shotgun (WGS) entry which is preliminary data.</text>
</comment>
<keyword evidence="9" id="KW-0032">Aminotransferase</keyword>
<organism evidence="9 10">
    <name type="scientific">Copranaerobaculum intestinale</name>
    <dbReference type="NCBI Taxonomy" id="2692629"/>
    <lineage>
        <taxon>Bacteria</taxon>
        <taxon>Bacillati</taxon>
        <taxon>Bacillota</taxon>
        <taxon>Erysipelotrichia</taxon>
        <taxon>Erysipelotrichales</taxon>
        <taxon>Erysipelotrichaceae</taxon>
        <taxon>Copranaerobaculum</taxon>
    </lineage>
</organism>
<accession>A0A6N8UAD2</accession>
<dbReference type="PIRSF" id="PIRSF005572">
    <property type="entry name" value="NifS"/>
    <property type="match status" value="1"/>
</dbReference>
<evidence type="ECO:0000256" key="4">
    <source>
        <dbReference type="ARBA" id="ARBA00022679"/>
    </source>
</evidence>
<evidence type="ECO:0000313" key="9">
    <source>
        <dbReference type="EMBL" id="MXQ73539.1"/>
    </source>
</evidence>
<dbReference type="InterPro" id="IPR015422">
    <property type="entry name" value="PyrdxlP-dep_Trfase_small"/>
</dbReference>
<evidence type="ECO:0000256" key="1">
    <source>
        <dbReference type="ARBA" id="ARBA00001933"/>
    </source>
</evidence>
<dbReference type="GO" id="GO:0031071">
    <property type="term" value="F:cysteine desulfurase activity"/>
    <property type="evidence" value="ECO:0007669"/>
    <property type="project" value="UniProtKB-EC"/>
</dbReference>
<reference evidence="9 10" key="2">
    <citation type="submission" date="2020-01" db="EMBL/GenBank/DDBJ databases">
        <title>Clostridiaceae sp. nov. isolated from the gut of human by culturomics.</title>
        <authorList>
            <person name="Chang Y."/>
        </authorList>
    </citation>
    <scope>NUCLEOTIDE SEQUENCE [LARGE SCALE GENOMIC DNA]</scope>
    <source>
        <strain evidence="9 10">DONG20-135</strain>
    </source>
</reference>
<dbReference type="Proteomes" id="UP000434036">
    <property type="component" value="Unassembled WGS sequence"/>
</dbReference>
<keyword evidence="10" id="KW-1185">Reference proteome</keyword>
<comment type="cofactor">
    <cofactor evidence="1 7">
        <name>pyridoxal 5'-phosphate</name>
        <dbReference type="ChEBI" id="CHEBI:597326"/>
    </cofactor>
</comment>
<evidence type="ECO:0000313" key="10">
    <source>
        <dbReference type="Proteomes" id="UP000434036"/>
    </source>
</evidence>
<feature type="domain" description="Aminotransferase class V" evidence="8">
    <location>
        <begin position="25"/>
        <end position="393"/>
    </location>
</feature>
<sequence>MLDPNFYRKDFPMLQHHQMQGQELIYFDNGATTFKPQPVIDEVMRYYTEVTSNAHRGDYDLSYQVDTAFENARASIAKLIHADPSEIVYTSGASGALNLVAYGFGRKFLQEGDIVLSTEAEHASCILPWMKTCEETGAELDYIPLDEEGRLTLDSFTEVMNERVKIVAIAQVTNVLGYQAPVKEICEIAHQMGAIVVIDGAQSVPHFSVDVKALGCDFLAFSAHKMLGPSGVGALYGRYELLDAMDTFLLGGGSNARFDMCGNILLKNPPYKFEAGTPAIEASMGFGAACEYLMKIGMDNVHAYEQELHRYMIDRLSKLDNIILYNEHADAAIVTFNVADVFAQDAATYFNAHGIAVRSGQHCAKLLIDKLQTGATIRASLYFYNTKEEVDRFVELAAKANPESCLDVFF</sequence>
<dbReference type="EC" id="2.8.1.7" evidence="3"/>
<evidence type="ECO:0000256" key="5">
    <source>
        <dbReference type="ARBA" id="ARBA00022898"/>
    </source>
</evidence>
<evidence type="ECO:0000256" key="6">
    <source>
        <dbReference type="ARBA" id="ARBA00050776"/>
    </source>
</evidence>
<keyword evidence="5" id="KW-0663">Pyridoxal phosphate</keyword>